<dbReference type="EMBL" id="BMNL01000003">
    <property type="protein sequence ID" value="GGP21205.1"/>
    <property type="molecule type" value="Genomic_DNA"/>
</dbReference>
<dbReference type="RefSeq" id="WP_188596540.1">
    <property type="nucleotide sequence ID" value="NZ_BMNL01000003.1"/>
</dbReference>
<keyword evidence="2" id="KW-1133">Transmembrane helix</keyword>
<feature type="transmembrane region" description="Helical" evidence="2">
    <location>
        <begin position="28"/>
        <end position="52"/>
    </location>
</feature>
<feature type="coiled-coil region" evidence="1">
    <location>
        <begin position="55"/>
        <end position="96"/>
    </location>
</feature>
<evidence type="ECO:0000256" key="1">
    <source>
        <dbReference type="SAM" id="Coils"/>
    </source>
</evidence>
<comment type="caution">
    <text evidence="3">The sequence shown here is derived from an EMBL/GenBank/DDBJ whole genome shotgun (WGS) entry which is preliminary data.</text>
</comment>
<sequence length="102" mass="11221">MAISGLVIGAGVPVALFYMAFKIGTWPFLVAATILGAIAIFWGAIMVIVAFVPVMENVDEQASELRTQLNIHKAMMRSLLEELDEVDSILKDIRDELKKVSE</sequence>
<keyword evidence="1" id="KW-0175">Coiled coil</keyword>
<proteinExistence type="predicted"/>
<reference evidence="3" key="1">
    <citation type="journal article" date="2014" name="Int. J. Syst. Evol. Microbiol.">
        <title>Complete genome sequence of Corynebacterium casei LMG S-19264T (=DSM 44701T), isolated from a smear-ripened cheese.</title>
        <authorList>
            <consortium name="US DOE Joint Genome Institute (JGI-PGF)"/>
            <person name="Walter F."/>
            <person name="Albersmeier A."/>
            <person name="Kalinowski J."/>
            <person name="Ruckert C."/>
        </authorList>
    </citation>
    <scope>NUCLEOTIDE SEQUENCE</scope>
    <source>
        <strain evidence="3">JCM 10088</strain>
    </source>
</reference>
<organism evidence="3 4">
    <name type="scientific">Thermocladium modestius</name>
    <dbReference type="NCBI Taxonomy" id="62609"/>
    <lineage>
        <taxon>Archaea</taxon>
        <taxon>Thermoproteota</taxon>
        <taxon>Thermoprotei</taxon>
        <taxon>Thermoproteales</taxon>
        <taxon>Thermoproteaceae</taxon>
        <taxon>Thermocladium</taxon>
    </lineage>
</organism>
<evidence type="ECO:0000256" key="2">
    <source>
        <dbReference type="SAM" id="Phobius"/>
    </source>
</evidence>
<feature type="transmembrane region" description="Helical" evidence="2">
    <location>
        <begin position="6"/>
        <end position="21"/>
    </location>
</feature>
<keyword evidence="2" id="KW-0812">Transmembrane</keyword>
<name>A0A830GWQ3_9CREN</name>
<reference evidence="3" key="2">
    <citation type="submission" date="2020-09" db="EMBL/GenBank/DDBJ databases">
        <authorList>
            <person name="Sun Q."/>
            <person name="Ohkuma M."/>
        </authorList>
    </citation>
    <scope>NUCLEOTIDE SEQUENCE</scope>
    <source>
        <strain evidence="3">JCM 10088</strain>
    </source>
</reference>
<dbReference type="Proteomes" id="UP000610960">
    <property type="component" value="Unassembled WGS sequence"/>
</dbReference>
<keyword evidence="2" id="KW-0472">Membrane</keyword>
<dbReference type="AlphaFoldDB" id="A0A830GWQ3"/>
<gene>
    <name evidence="3" type="ORF">GCM10007981_12070</name>
</gene>
<keyword evidence="4" id="KW-1185">Reference proteome</keyword>
<dbReference type="OrthoDB" id="27938at2157"/>
<evidence type="ECO:0000313" key="3">
    <source>
        <dbReference type="EMBL" id="GGP21205.1"/>
    </source>
</evidence>
<accession>A0A830GWQ3</accession>
<protein>
    <submittedName>
        <fullName evidence="3">Uncharacterized protein</fullName>
    </submittedName>
</protein>
<evidence type="ECO:0000313" key="4">
    <source>
        <dbReference type="Proteomes" id="UP000610960"/>
    </source>
</evidence>